<evidence type="ECO:0008006" key="3">
    <source>
        <dbReference type="Google" id="ProtNLM"/>
    </source>
</evidence>
<reference evidence="1 2" key="1">
    <citation type="submission" date="2018-01" db="EMBL/GenBank/DDBJ databases">
        <title>Draft genome sequence of Nonomuraea sp. KC333.</title>
        <authorList>
            <person name="Sahin N."/>
            <person name="Saygin H."/>
            <person name="Ay H."/>
        </authorList>
    </citation>
    <scope>NUCLEOTIDE SEQUENCE [LARGE SCALE GENOMIC DNA]</scope>
    <source>
        <strain evidence="1 2">KC333</strain>
    </source>
</reference>
<name>A0A2W2EAI3_9ACTN</name>
<gene>
    <name evidence="1" type="ORF">C1J01_36000</name>
</gene>
<comment type="caution">
    <text evidence="1">The sequence shown here is derived from an EMBL/GenBank/DDBJ whole genome shotgun (WGS) entry which is preliminary data.</text>
</comment>
<organism evidence="1 2">
    <name type="scientific">Nonomuraea aridisoli</name>
    <dbReference type="NCBI Taxonomy" id="2070368"/>
    <lineage>
        <taxon>Bacteria</taxon>
        <taxon>Bacillati</taxon>
        <taxon>Actinomycetota</taxon>
        <taxon>Actinomycetes</taxon>
        <taxon>Streptosporangiales</taxon>
        <taxon>Streptosporangiaceae</taxon>
        <taxon>Nonomuraea</taxon>
    </lineage>
</organism>
<evidence type="ECO:0000313" key="1">
    <source>
        <dbReference type="EMBL" id="PZG10570.1"/>
    </source>
</evidence>
<sequence length="81" mass="9065">MRTEDGSHRHYETRAVPVREDGHLVEWVGTASDIEDQWQGQRRRRLLDAAAATSGLTNVDDMLDALLHVIVPELADGCGFH</sequence>
<dbReference type="OrthoDB" id="118142at2"/>
<dbReference type="Gene3D" id="3.30.450.20">
    <property type="entry name" value="PAS domain"/>
    <property type="match status" value="1"/>
</dbReference>
<accession>A0A2W2EAI3</accession>
<dbReference type="AlphaFoldDB" id="A0A2W2EAI3"/>
<dbReference type="SUPFAM" id="SSF55785">
    <property type="entry name" value="PYP-like sensor domain (PAS domain)"/>
    <property type="match status" value="1"/>
</dbReference>
<protein>
    <recommendedName>
        <fullName evidence="3">PAC domain-containing protein</fullName>
    </recommendedName>
</protein>
<evidence type="ECO:0000313" key="2">
    <source>
        <dbReference type="Proteomes" id="UP000249304"/>
    </source>
</evidence>
<keyword evidence="2" id="KW-1185">Reference proteome</keyword>
<dbReference type="InterPro" id="IPR035965">
    <property type="entry name" value="PAS-like_dom_sf"/>
</dbReference>
<dbReference type="Proteomes" id="UP000249304">
    <property type="component" value="Unassembled WGS sequence"/>
</dbReference>
<proteinExistence type="predicted"/>
<dbReference type="EMBL" id="POUD01000224">
    <property type="protein sequence ID" value="PZG10570.1"/>
    <property type="molecule type" value="Genomic_DNA"/>
</dbReference>